<keyword evidence="4 8" id="KW-0378">Hydrolase</keyword>
<evidence type="ECO:0000256" key="5">
    <source>
        <dbReference type="ARBA" id="ARBA00023136"/>
    </source>
</evidence>
<dbReference type="PANTHER" id="PTHR34990">
    <property type="entry name" value="UDP-2,3-DIACYLGLUCOSAMINE HYDROLASE-RELATED"/>
    <property type="match status" value="1"/>
</dbReference>
<dbReference type="GO" id="GO:0008758">
    <property type="term" value="F:UDP-2,3-diacylglucosamine hydrolase activity"/>
    <property type="evidence" value="ECO:0007669"/>
    <property type="project" value="TreeGrafter"/>
</dbReference>
<evidence type="ECO:0000256" key="3">
    <source>
        <dbReference type="ARBA" id="ARBA00022723"/>
    </source>
</evidence>
<keyword evidence="5" id="KW-0472">Membrane</keyword>
<dbReference type="GO" id="GO:0046872">
    <property type="term" value="F:metal ion binding"/>
    <property type="evidence" value="ECO:0007669"/>
    <property type="project" value="UniProtKB-KW"/>
</dbReference>
<keyword evidence="6" id="KW-0464">Manganese</keyword>
<dbReference type="Pfam" id="PF00149">
    <property type="entry name" value="Metallophos"/>
    <property type="match status" value="1"/>
</dbReference>
<reference evidence="8 9" key="1">
    <citation type="submission" date="2017-05" db="EMBL/GenBank/DDBJ databases">
        <authorList>
            <person name="Varghese N."/>
            <person name="Submissions S."/>
        </authorList>
    </citation>
    <scope>NUCLEOTIDE SEQUENCE [LARGE SCALE GENOMIC DNA]</scope>
    <source>
        <strain evidence="8 9">DSM 27040</strain>
    </source>
</reference>
<evidence type="ECO:0000313" key="8">
    <source>
        <dbReference type="EMBL" id="SMO51660.1"/>
    </source>
</evidence>
<dbReference type="InterPro" id="IPR004843">
    <property type="entry name" value="Calcineurin-like_PHP"/>
</dbReference>
<keyword evidence="1" id="KW-1003">Cell membrane</keyword>
<organism evidence="8 9">
    <name type="scientific">Saccharicrinis carchari</name>
    <dbReference type="NCBI Taxonomy" id="1168039"/>
    <lineage>
        <taxon>Bacteria</taxon>
        <taxon>Pseudomonadati</taxon>
        <taxon>Bacteroidota</taxon>
        <taxon>Bacteroidia</taxon>
        <taxon>Marinilabiliales</taxon>
        <taxon>Marinilabiliaceae</taxon>
        <taxon>Saccharicrinis</taxon>
    </lineage>
</organism>
<keyword evidence="2" id="KW-0997">Cell inner membrane</keyword>
<sequence length="259" mass="30636">MCGVLDKKSLEKGKKIYFASDVHLGAPSIKDGRKHEKIFVDWLDSIKTDVAELYLLGDIFDFWFEYKHVVPRGYSRFLGKICEFTDSGIPVHFFTGNHDVWVFDYLPKETGMIVHHQPLKTKLNGKRFYLAHGDGLGPYDKNYNFLKKIFTNKILQWMFARLHPNFGVGFARKWSKQSRLKNENSDEAKFLGEEKEWLMLHARDILEKEHFDYFVFGHRHIALNTKFKENSHFIYLGDWVNHRSYGVWDGKKFELKFLS</sequence>
<dbReference type="InterPro" id="IPR043461">
    <property type="entry name" value="LpxH-like"/>
</dbReference>
<dbReference type="PANTHER" id="PTHR34990:SF1">
    <property type="entry name" value="UDP-2,3-DIACYLGLUCOSAMINE HYDROLASE"/>
    <property type="match status" value="1"/>
</dbReference>
<evidence type="ECO:0000256" key="2">
    <source>
        <dbReference type="ARBA" id="ARBA00022519"/>
    </source>
</evidence>
<evidence type="ECO:0000256" key="4">
    <source>
        <dbReference type="ARBA" id="ARBA00022801"/>
    </source>
</evidence>
<evidence type="ECO:0000256" key="1">
    <source>
        <dbReference type="ARBA" id="ARBA00022475"/>
    </source>
</evidence>
<dbReference type="InterPro" id="IPR029052">
    <property type="entry name" value="Metallo-depent_PP-like"/>
</dbReference>
<protein>
    <submittedName>
        <fullName evidence="8">UDP-2,3-diacylglucosamine hydrolase</fullName>
    </submittedName>
</protein>
<dbReference type="AlphaFoldDB" id="A0A521BYS8"/>
<name>A0A521BYS8_SACCC</name>
<dbReference type="Proteomes" id="UP000319040">
    <property type="component" value="Unassembled WGS sequence"/>
</dbReference>
<evidence type="ECO:0000259" key="7">
    <source>
        <dbReference type="Pfam" id="PF00149"/>
    </source>
</evidence>
<evidence type="ECO:0000313" key="9">
    <source>
        <dbReference type="Proteomes" id="UP000319040"/>
    </source>
</evidence>
<dbReference type="Gene3D" id="3.60.21.10">
    <property type="match status" value="1"/>
</dbReference>
<dbReference type="GO" id="GO:0009245">
    <property type="term" value="P:lipid A biosynthetic process"/>
    <property type="evidence" value="ECO:0007669"/>
    <property type="project" value="TreeGrafter"/>
</dbReference>
<feature type="domain" description="Calcineurin-like phosphoesterase" evidence="7">
    <location>
        <begin position="15"/>
        <end position="221"/>
    </location>
</feature>
<dbReference type="GO" id="GO:0016020">
    <property type="term" value="C:membrane"/>
    <property type="evidence" value="ECO:0007669"/>
    <property type="project" value="GOC"/>
</dbReference>
<accession>A0A521BYS8</accession>
<keyword evidence="3" id="KW-0479">Metal-binding</keyword>
<dbReference type="EMBL" id="FXTB01000002">
    <property type="protein sequence ID" value="SMO51660.1"/>
    <property type="molecule type" value="Genomic_DNA"/>
</dbReference>
<keyword evidence="9" id="KW-1185">Reference proteome</keyword>
<proteinExistence type="predicted"/>
<evidence type="ECO:0000256" key="6">
    <source>
        <dbReference type="ARBA" id="ARBA00023211"/>
    </source>
</evidence>
<dbReference type="SUPFAM" id="SSF56300">
    <property type="entry name" value="Metallo-dependent phosphatases"/>
    <property type="match status" value="1"/>
</dbReference>
<dbReference type="CDD" id="cd07398">
    <property type="entry name" value="MPP_YbbF-LpxH"/>
    <property type="match status" value="1"/>
</dbReference>
<gene>
    <name evidence="8" type="ORF">SAMN06265379_102157</name>
</gene>